<keyword evidence="1" id="KW-0472">Membrane</keyword>
<organism evidence="3 4">
    <name type="scientific">Demequina lutea</name>
    <dbReference type="NCBI Taxonomy" id="431489"/>
    <lineage>
        <taxon>Bacteria</taxon>
        <taxon>Bacillati</taxon>
        <taxon>Actinomycetota</taxon>
        <taxon>Actinomycetes</taxon>
        <taxon>Micrococcales</taxon>
        <taxon>Demequinaceae</taxon>
        <taxon>Demequina</taxon>
    </lineage>
</organism>
<evidence type="ECO:0000313" key="4">
    <source>
        <dbReference type="Proteomes" id="UP000547973"/>
    </source>
</evidence>
<dbReference type="Gene3D" id="3.20.20.450">
    <property type="entry name" value="EAL domain"/>
    <property type="match status" value="1"/>
</dbReference>
<dbReference type="InterPro" id="IPR050706">
    <property type="entry name" value="Cyclic-di-GMP_PDE-like"/>
</dbReference>
<dbReference type="InterPro" id="IPR038318">
    <property type="entry name" value="KdpD_sf"/>
</dbReference>
<dbReference type="InterPro" id="IPR035919">
    <property type="entry name" value="EAL_sf"/>
</dbReference>
<keyword evidence="1" id="KW-1133">Transmembrane helix</keyword>
<keyword evidence="1" id="KW-0812">Transmembrane</keyword>
<keyword evidence="4" id="KW-1185">Reference proteome</keyword>
<reference evidence="3 4" key="1">
    <citation type="submission" date="2020-07" db="EMBL/GenBank/DDBJ databases">
        <title>Sequencing the genomes of 1000 actinobacteria strains.</title>
        <authorList>
            <person name="Klenk H.-P."/>
        </authorList>
    </citation>
    <scope>NUCLEOTIDE SEQUENCE [LARGE SCALE GENOMIC DNA]</scope>
    <source>
        <strain evidence="3 4">DSM 19970</strain>
    </source>
</reference>
<sequence>MAALPGASRRGVDLARMGNKGARFGLAVSCGIILVLIALASLAVLVTGGVPNPLAHLYYIPILYAAARHGWKGGLSAAIASGLVVGVWMPAPKTATGNENVLDWGVRLALFVVVALVASWLAHQRPQPLELLIRDMVLGRGLRAAVRHRRLRVHYQPLVDLADGRVIGVEALCRWNDSRQRPVAPDVFIPAAERTGAISMVGREVLRIATEQSEQWANDHGDGMTMSVNVSPLELSHPDFLDGLKALVGEAKLRRYTLCVEITETAIISDPHGALVTLSALREMGALIALDDFGTGHSSLAYLAGLPIDIIKIDQSFVATVDTDPTSRALVNAVVRIASALGATTIAEGIERPSQLRVLKELGCDIGQGYFLGRPAEAADVNWAVRTLA</sequence>
<dbReference type="Proteomes" id="UP000547973">
    <property type="component" value="Unassembled WGS sequence"/>
</dbReference>
<dbReference type="GO" id="GO:0071111">
    <property type="term" value="F:cyclic-guanylate-specific phosphodiesterase activity"/>
    <property type="evidence" value="ECO:0007669"/>
    <property type="project" value="InterPro"/>
</dbReference>
<evidence type="ECO:0000259" key="2">
    <source>
        <dbReference type="PROSITE" id="PS50883"/>
    </source>
</evidence>
<dbReference type="PROSITE" id="PS50883">
    <property type="entry name" value="EAL"/>
    <property type="match status" value="1"/>
</dbReference>
<dbReference type="AlphaFoldDB" id="A0A7Y9ZAD7"/>
<feature type="transmembrane region" description="Helical" evidence="1">
    <location>
        <begin position="70"/>
        <end position="89"/>
    </location>
</feature>
<name>A0A7Y9ZAD7_9MICO</name>
<feature type="transmembrane region" description="Helical" evidence="1">
    <location>
        <begin position="24"/>
        <end position="50"/>
    </location>
</feature>
<evidence type="ECO:0000256" key="1">
    <source>
        <dbReference type="SAM" id="Phobius"/>
    </source>
</evidence>
<dbReference type="Gene3D" id="1.20.120.620">
    <property type="entry name" value="Backbone structure of the membrane domain of e. Coli histidine kinase receptor kdpd"/>
    <property type="match status" value="1"/>
</dbReference>
<accession>A0A7Y9ZAD7</accession>
<dbReference type="Pfam" id="PF00563">
    <property type="entry name" value="EAL"/>
    <property type="match status" value="1"/>
</dbReference>
<comment type="caution">
    <text evidence="3">The sequence shown here is derived from an EMBL/GenBank/DDBJ whole genome shotgun (WGS) entry which is preliminary data.</text>
</comment>
<dbReference type="PANTHER" id="PTHR33121">
    <property type="entry name" value="CYCLIC DI-GMP PHOSPHODIESTERASE PDEF"/>
    <property type="match status" value="1"/>
</dbReference>
<dbReference type="SUPFAM" id="SSF141868">
    <property type="entry name" value="EAL domain-like"/>
    <property type="match status" value="1"/>
</dbReference>
<dbReference type="CDD" id="cd01948">
    <property type="entry name" value="EAL"/>
    <property type="match status" value="1"/>
</dbReference>
<feature type="domain" description="EAL" evidence="2">
    <location>
        <begin position="135"/>
        <end position="389"/>
    </location>
</feature>
<evidence type="ECO:0000313" key="3">
    <source>
        <dbReference type="EMBL" id="NYI40938.1"/>
    </source>
</evidence>
<dbReference type="InterPro" id="IPR001633">
    <property type="entry name" value="EAL_dom"/>
</dbReference>
<dbReference type="PANTHER" id="PTHR33121:SF70">
    <property type="entry name" value="SIGNALING PROTEIN YKOW"/>
    <property type="match status" value="1"/>
</dbReference>
<dbReference type="RefSeq" id="WP_062075909.1">
    <property type="nucleotide sequence ID" value="NZ_BBRC01000014.1"/>
</dbReference>
<feature type="transmembrane region" description="Helical" evidence="1">
    <location>
        <begin position="101"/>
        <end position="122"/>
    </location>
</feature>
<dbReference type="SMART" id="SM00052">
    <property type="entry name" value="EAL"/>
    <property type="match status" value="1"/>
</dbReference>
<protein>
    <submittedName>
        <fullName evidence="3">EAL domain-containing protein (Putative c-di-GMP-specific phosphodiesterase class I)</fullName>
    </submittedName>
</protein>
<proteinExistence type="predicted"/>
<gene>
    <name evidence="3" type="ORF">BKA03_001057</name>
</gene>
<dbReference type="EMBL" id="JACBZO010000001">
    <property type="protein sequence ID" value="NYI40938.1"/>
    <property type="molecule type" value="Genomic_DNA"/>
</dbReference>